<feature type="transmembrane region" description="Helical" evidence="7">
    <location>
        <begin position="209"/>
        <end position="232"/>
    </location>
</feature>
<evidence type="ECO:0000256" key="6">
    <source>
        <dbReference type="ARBA" id="ARBA00023136"/>
    </source>
</evidence>
<evidence type="ECO:0000313" key="9">
    <source>
        <dbReference type="Proteomes" id="UP000298213"/>
    </source>
</evidence>
<evidence type="ECO:0000256" key="1">
    <source>
        <dbReference type="ARBA" id="ARBA00004651"/>
    </source>
</evidence>
<evidence type="ECO:0000256" key="3">
    <source>
        <dbReference type="ARBA" id="ARBA00022475"/>
    </source>
</evidence>
<accession>A0A4Y8ZWP9</accession>
<feature type="transmembrane region" description="Helical" evidence="7">
    <location>
        <begin position="113"/>
        <end position="134"/>
    </location>
</feature>
<comment type="caution">
    <text evidence="8">The sequence shown here is derived from an EMBL/GenBank/DDBJ whole genome shotgun (WGS) entry which is preliminary data.</text>
</comment>
<evidence type="ECO:0000256" key="7">
    <source>
        <dbReference type="SAM" id="Phobius"/>
    </source>
</evidence>
<comment type="subcellular location">
    <subcellularLocation>
        <location evidence="1">Cell membrane</location>
        <topology evidence="1">Multi-pass membrane protein</topology>
    </subcellularLocation>
</comment>
<dbReference type="Pfam" id="PF13440">
    <property type="entry name" value="Polysacc_synt_3"/>
    <property type="match status" value="1"/>
</dbReference>
<proteinExistence type="inferred from homology"/>
<dbReference type="EMBL" id="SPDV01000002">
    <property type="protein sequence ID" value="TFI59897.1"/>
    <property type="molecule type" value="Genomic_DNA"/>
</dbReference>
<feature type="transmembrane region" description="Helical" evidence="7">
    <location>
        <begin position="413"/>
        <end position="430"/>
    </location>
</feature>
<feature type="transmembrane region" description="Helical" evidence="7">
    <location>
        <begin position="143"/>
        <end position="163"/>
    </location>
</feature>
<keyword evidence="4 7" id="KW-0812">Transmembrane</keyword>
<name>A0A4Y8ZWP9_9SPHN</name>
<evidence type="ECO:0000256" key="5">
    <source>
        <dbReference type="ARBA" id="ARBA00022989"/>
    </source>
</evidence>
<dbReference type="Proteomes" id="UP000298213">
    <property type="component" value="Unassembled WGS sequence"/>
</dbReference>
<dbReference type="CDD" id="cd13127">
    <property type="entry name" value="MATE_tuaB_like"/>
    <property type="match status" value="1"/>
</dbReference>
<feature type="transmembrane region" description="Helical" evidence="7">
    <location>
        <begin position="442"/>
        <end position="462"/>
    </location>
</feature>
<dbReference type="AlphaFoldDB" id="A0A4Y8ZWP9"/>
<evidence type="ECO:0000256" key="4">
    <source>
        <dbReference type="ARBA" id="ARBA00022692"/>
    </source>
</evidence>
<keyword evidence="9" id="KW-1185">Reference proteome</keyword>
<feature type="transmembrane region" description="Helical" evidence="7">
    <location>
        <begin position="321"/>
        <end position="341"/>
    </location>
</feature>
<dbReference type="InterPro" id="IPR050833">
    <property type="entry name" value="Poly_Biosynth_Transport"/>
</dbReference>
<keyword evidence="5 7" id="KW-1133">Transmembrane helix</keyword>
<dbReference type="GO" id="GO:0005886">
    <property type="term" value="C:plasma membrane"/>
    <property type="evidence" value="ECO:0007669"/>
    <property type="project" value="UniProtKB-SubCell"/>
</dbReference>
<gene>
    <name evidence="8" type="ORF">E2493_01200</name>
</gene>
<dbReference type="PANTHER" id="PTHR30250:SF10">
    <property type="entry name" value="LIPOPOLYSACCHARIDE BIOSYNTHESIS PROTEIN WZXC"/>
    <property type="match status" value="1"/>
</dbReference>
<protein>
    <submittedName>
        <fullName evidence="8">Lipopolysaccharide biosynthesis protein</fullName>
    </submittedName>
</protein>
<evidence type="ECO:0000313" key="8">
    <source>
        <dbReference type="EMBL" id="TFI59897.1"/>
    </source>
</evidence>
<feature type="transmembrane region" description="Helical" evidence="7">
    <location>
        <begin position="252"/>
        <end position="271"/>
    </location>
</feature>
<sequence>MLRRRAAAAGAWSAADVILRQGVGFVVSIVLARILTPADFGLMALVLFFSSFSIYLVQGGISAALIQRQDTTLQEESAIFWWNLIGSVAFGLLLGLASPWIADFYGYPLLQPLLWVAALQIALTGIGAVQTALLTRELRFDRLMIAGIPASLLSGIVGVAAAAQGAGVWALALQSCLMAAINSALIWFISPWRPIAFFRPSAVRGLLGFGAWLGFSNTLELVYSQGFSLLIGKLYGARDLGLYSRAAGTQNLPSGILSSVVSGLAFPIFSAKADDPEALRRGLRMAAGLAMLINVPAMVGLALLSSLVIEVLFGEKWAPAAPILAILAFVGILLPMHVLNLKLLLAQGRADTYFRIEIYKKVIGTGFVVGGSLFGIFGLAYSQLAVAVAAYFVNTMPTARNIGYGGFAQLRDLAGIWGASLGMALVVLLLRQHVPGPPAVQLVALTAAGGVSYLALCFILRVPSLWEAKNAAGHLIADRRARRRGAASQDCASDVSEAQG</sequence>
<feature type="transmembrane region" description="Helical" evidence="7">
    <location>
        <begin position="169"/>
        <end position="189"/>
    </location>
</feature>
<feature type="transmembrane region" description="Helical" evidence="7">
    <location>
        <begin position="283"/>
        <end position="309"/>
    </location>
</feature>
<feature type="transmembrane region" description="Helical" evidence="7">
    <location>
        <begin position="362"/>
        <end position="393"/>
    </location>
</feature>
<reference evidence="8 9" key="1">
    <citation type="submission" date="2019-03" db="EMBL/GenBank/DDBJ databases">
        <title>Genome sequence of Sphingomonas sp. 17J27-24.</title>
        <authorList>
            <person name="Kim M."/>
            <person name="Maeng S."/>
            <person name="Sathiyaraj S."/>
        </authorList>
    </citation>
    <scope>NUCLEOTIDE SEQUENCE [LARGE SCALE GENOMIC DNA]</scope>
    <source>
        <strain evidence="8 9">17J27-24</strain>
    </source>
</reference>
<dbReference type="PANTHER" id="PTHR30250">
    <property type="entry name" value="PST FAMILY PREDICTED COLANIC ACID TRANSPORTER"/>
    <property type="match status" value="1"/>
</dbReference>
<keyword evidence="3" id="KW-1003">Cell membrane</keyword>
<feature type="transmembrane region" description="Helical" evidence="7">
    <location>
        <begin position="78"/>
        <end position="101"/>
    </location>
</feature>
<keyword evidence="6 7" id="KW-0472">Membrane</keyword>
<feature type="transmembrane region" description="Helical" evidence="7">
    <location>
        <begin position="42"/>
        <end position="66"/>
    </location>
</feature>
<dbReference type="OrthoDB" id="7605542at2"/>
<evidence type="ECO:0000256" key="2">
    <source>
        <dbReference type="ARBA" id="ARBA00007430"/>
    </source>
</evidence>
<comment type="similarity">
    <text evidence="2">Belongs to the polysaccharide synthase family.</text>
</comment>
<organism evidence="8 9">
    <name type="scientific">Sphingomonas parva</name>
    <dbReference type="NCBI Taxonomy" id="2555898"/>
    <lineage>
        <taxon>Bacteria</taxon>
        <taxon>Pseudomonadati</taxon>
        <taxon>Pseudomonadota</taxon>
        <taxon>Alphaproteobacteria</taxon>
        <taxon>Sphingomonadales</taxon>
        <taxon>Sphingomonadaceae</taxon>
        <taxon>Sphingomonas</taxon>
    </lineage>
</organism>